<sequence>MKTNNNKGHIVACGRYRGLGIQDLMSKYINKTLKKYQEKRQPQNSRYADPGKDRKKKNDIEFVPDDSMSITLKISEN</sequence>
<evidence type="ECO:0000256" key="1">
    <source>
        <dbReference type="SAM" id="MobiDB-lite"/>
    </source>
</evidence>
<name>A0AAW1UEJ8_9CUCU</name>
<gene>
    <name evidence="2" type="ORF">WA026_003883</name>
</gene>
<accession>A0AAW1UEJ8</accession>
<feature type="compositionally biased region" description="Basic and acidic residues" evidence="1">
    <location>
        <begin position="49"/>
        <end position="60"/>
    </location>
</feature>
<organism evidence="2 3">
    <name type="scientific">Henosepilachna vigintioctopunctata</name>
    <dbReference type="NCBI Taxonomy" id="420089"/>
    <lineage>
        <taxon>Eukaryota</taxon>
        <taxon>Metazoa</taxon>
        <taxon>Ecdysozoa</taxon>
        <taxon>Arthropoda</taxon>
        <taxon>Hexapoda</taxon>
        <taxon>Insecta</taxon>
        <taxon>Pterygota</taxon>
        <taxon>Neoptera</taxon>
        <taxon>Endopterygota</taxon>
        <taxon>Coleoptera</taxon>
        <taxon>Polyphaga</taxon>
        <taxon>Cucujiformia</taxon>
        <taxon>Coccinelloidea</taxon>
        <taxon>Coccinellidae</taxon>
        <taxon>Epilachninae</taxon>
        <taxon>Epilachnini</taxon>
        <taxon>Henosepilachna</taxon>
    </lineage>
</organism>
<dbReference type="Proteomes" id="UP001431783">
    <property type="component" value="Unassembled WGS sequence"/>
</dbReference>
<proteinExistence type="predicted"/>
<reference evidence="2 3" key="1">
    <citation type="submission" date="2023-03" db="EMBL/GenBank/DDBJ databases">
        <title>Genome insight into feeding habits of ladybird beetles.</title>
        <authorList>
            <person name="Li H.-S."/>
            <person name="Huang Y.-H."/>
            <person name="Pang H."/>
        </authorList>
    </citation>
    <scope>NUCLEOTIDE SEQUENCE [LARGE SCALE GENOMIC DNA]</scope>
    <source>
        <strain evidence="2">SYSU_2023b</strain>
        <tissue evidence="2">Whole body</tissue>
    </source>
</reference>
<protein>
    <submittedName>
        <fullName evidence="2">Uncharacterized protein</fullName>
    </submittedName>
</protein>
<evidence type="ECO:0000313" key="3">
    <source>
        <dbReference type="Proteomes" id="UP001431783"/>
    </source>
</evidence>
<evidence type="ECO:0000313" key="2">
    <source>
        <dbReference type="EMBL" id="KAK9879069.1"/>
    </source>
</evidence>
<feature type="region of interest" description="Disordered" evidence="1">
    <location>
        <begin position="35"/>
        <end position="62"/>
    </location>
</feature>
<comment type="caution">
    <text evidence="2">The sequence shown here is derived from an EMBL/GenBank/DDBJ whole genome shotgun (WGS) entry which is preliminary data.</text>
</comment>
<dbReference type="AlphaFoldDB" id="A0AAW1UEJ8"/>
<keyword evidence="3" id="KW-1185">Reference proteome</keyword>
<dbReference type="EMBL" id="JARQZJ010000061">
    <property type="protein sequence ID" value="KAK9879069.1"/>
    <property type="molecule type" value="Genomic_DNA"/>
</dbReference>